<keyword evidence="3" id="KW-1185">Reference proteome</keyword>
<accession>A0ABX8J415</accession>
<evidence type="ECO:0000256" key="1">
    <source>
        <dbReference type="SAM" id="Phobius"/>
    </source>
</evidence>
<dbReference type="NCBIfam" id="TIGR02532">
    <property type="entry name" value="IV_pilin_GFxxxE"/>
    <property type="match status" value="1"/>
</dbReference>
<keyword evidence="1" id="KW-0472">Membrane</keyword>
<proteinExistence type="predicted"/>
<protein>
    <submittedName>
        <fullName evidence="2">Type II secretion system GspH family protein</fullName>
    </submittedName>
</protein>
<keyword evidence="1" id="KW-1133">Transmembrane helix</keyword>
<dbReference type="InterPro" id="IPR012902">
    <property type="entry name" value="N_methyl_site"/>
</dbReference>
<sequence>MRPLWGARGYTLTELVVVMLIFAVVMTLISSSFTNIVRSSSQLGKRVETDIGGLIGLELMRGDLELAGIGLPYALPSAINYTEAPDSLQLVPGYPETQAYKYNDGPAPVAPFAYRIGSNIGFNGSDYLVVKGTPLGASRVCRSWCYLNYSSRTSPSRVEPELKLGGRDRAIVLRTGVGADGSPTRELVANGRNFTFFLDKILDREFAPKQRGDSHLVYGVELGDSGGTWLNYPFNRSDYFIRRSEISPLCNEGTGTLYKTTINQNGSPTKYPILDCAADMQVVLYLDTNRDGVDDYHSDSLESVLKAEELREQLKEVRVYILAQEGKKDPGYQYPVSSPDRAILVGDPELDDSLGHVWSAPTMSATFGAQWRNYRWKVYTIVVKPKNL</sequence>
<evidence type="ECO:0000313" key="2">
    <source>
        <dbReference type="EMBL" id="QWV92027.1"/>
    </source>
</evidence>
<gene>
    <name evidence="2" type="ORF">KP004_12415</name>
</gene>
<reference evidence="2 3" key="1">
    <citation type="submission" date="2021-06" db="EMBL/GenBank/DDBJ databases">
        <title>Gemonas diversity in paddy soil.</title>
        <authorList>
            <person name="Liu G."/>
        </authorList>
    </citation>
    <scope>NUCLEOTIDE SEQUENCE [LARGE SCALE GENOMIC DNA]</scope>
    <source>
        <strain evidence="2 3">RG10</strain>
    </source>
</reference>
<organism evidence="2 3">
    <name type="scientific">Geomonas oryzisoli</name>
    <dbReference type="NCBI Taxonomy" id="2847992"/>
    <lineage>
        <taxon>Bacteria</taxon>
        <taxon>Pseudomonadati</taxon>
        <taxon>Thermodesulfobacteriota</taxon>
        <taxon>Desulfuromonadia</taxon>
        <taxon>Geobacterales</taxon>
        <taxon>Geobacteraceae</taxon>
        <taxon>Geomonas</taxon>
    </lineage>
</organism>
<dbReference type="EMBL" id="CP076723">
    <property type="protein sequence ID" value="QWV92027.1"/>
    <property type="molecule type" value="Genomic_DNA"/>
</dbReference>
<dbReference type="Pfam" id="PF07963">
    <property type="entry name" value="N_methyl"/>
    <property type="match status" value="1"/>
</dbReference>
<feature type="transmembrane region" description="Helical" evidence="1">
    <location>
        <begin position="12"/>
        <end position="33"/>
    </location>
</feature>
<evidence type="ECO:0000313" key="3">
    <source>
        <dbReference type="Proteomes" id="UP000683557"/>
    </source>
</evidence>
<keyword evidence="1" id="KW-0812">Transmembrane</keyword>
<name>A0ABX8J415_9BACT</name>
<dbReference type="Proteomes" id="UP000683557">
    <property type="component" value="Chromosome"/>
</dbReference>